<sequence>MTKQIDALIKDTEKKIENKVFTSKDLKDLVNGVYNFDEISLKTDFELEKTIERLEANQVVRAEFYEKVVDDENVRQLRIFFEIPFLDKSYPVETELIMNETKNDISIKFSYRYISFEETLDIMKSPEKLFIEDLESKIDRLIDVMDSNHKMYDCGMLNWQHWDVLEFSGMDYSVQHKILARSVVKKLQDLELKHGADDAIYIMSCSLSEIIIPDTAKGYEIFMDSINETEKEFNAKKAIDEKNTKKIKSLKM</sequence>
<name>A0A0P9SHJ5_PSEA0</name>
<proteinExistence type="predicted"/>
<protein>
    <submittedName>
        <fullName evidence="1">Uncharacterized protein</fullName>
    </submittedName>
</protein>
<comment type="caution">
    <text evidence="1">The sequence shown here is derived from an EMBL/GenBank/DDBJ whole genome shotgun (WGS) entry which is preliminary data.</text>
</comment>
<dbReference type="PATRIC" id="fig|129137.4.peg.4390"/>
<reference evidence="1 2" key="1">
    <citation type="submission" date="2015-09" db="EMBL/GenBank/DDBJ databases">
        <title>Genome announcement of multiple Pseudomonas syringae strains.</title>
        <authorList>
            <person name="Thakur S."/>
            <person name="Wang P.W."/>
            <person name="Gong Y."/>
            <person name="Weir B.S."/>
            <person name="Guttman D.S."/>
        </authorList>
    </citation>
    <scope>NUCLEOTIDE SEQUENCE [LARGE SCALE GENOMIC DNA]</scope>
    <source>
        <strain evidence="1 2">ICMP4455</strain>
    </source>
</reference>
<dbReference type="RefSeq" id="WP_057421637.1">
    <property type="nucleotide sequence ID" value="NZ_LIID01000019.1"/>
</dbReference>
<dbReference type="Proteomes" id="UP000050490">
    <property type="component" value="Unassembled WGS sequence"/>
</dbReference>
<dbReference type="AlphaFoldDB" id="A0A0P9SHJ5"/>
<accession>A0A0P9SHJ5</accession>
<gene>
    <name evidence="1" type="ORF">ALO70_02974</name>
</gene>
<dbReference type="EMBL" id="LJQI01000277">
    <property type="protein sequence ID" value="KPX26168.1"/>
    <property type="molecule type" value="Genomic_DNA"/>
</dbReference>
<organism evidence="1 2">
    <name type="scientific">Pseudomonas amygdali pv. eriobotryae</name>
    <dbReference type="NCBI Taxonomy" id="129137"/>
    <lineage>
        <taxon>Bacteria</taxon>
        <taxon>Pseudomonadati</taxon>
        <taxon>Pseudomonadota</taxon>
        <taxon>Gammaproteobacteria</taxon>
        <taxon>Pseudomonadales</taxon>
        <taxon>Pseudomonadaceae</taxon>
        <taxon>Pseudomonas</taxon>
        <taxon>Pseudomonas amygdali</taxon>
    </lineage>
</organism>
<evidence type="ECO:0000313" key="2">
    <source>
        <dbReference type="Proteomes" id="UP000050490"/>
    </source>
</evidence>
<evidence type="ECO:0000313" key="1">
    <source>
        <dbReference type="EMBL" id="KPX26168.1"/>
    </source>
</evidence>